<feature type="repeat" description="WD" evidence="6">
    <location>
        <begin position="225"/>
        <end position="257"/>
    </location>
</feature>
<keyword evidence="3" id="KW-0963">Cytoplasm</keyword>
<organism evidence="9 10">
    <name type="scientific">Caerostris extrusa</name>
    <name type="common">Bark spider</name>
    <name type="synonym">Caerostris bankana</name>
    <dbReference type="NCBI Taxonomy" id="172846"/>
    <lineage>
        <taxon>Eukaryota</taxon>
        <taxon>Metazoa</taxon>
        <taxon>Ecdysozoa</taxon>
        <taxon>Arthropoda</taxon>
        <taxon>Chelicerata</taxon>
        <taxon>Arachnida</taxon>
        <taxon>Araneae</taxon>
        <taxon>Araneomorphae</taxon>
        <taxon>Entelegynae</taxon>
        <taxon>Araneoidea</taxon>
        <taxon>Araneidae</taxon>
        <taxon>Caerostris</taxon>
    </lineage>
</organism>
<dbReference type="CDD" id="cd00200">
    <property type="entry name" value="WD40"/>
    <property type="match status" value="1"/>
</dbReference>
<dbReference type="GO" id="GO:0005634">
    <property type="term" value="C:nucleus"/>
    <property type="evidence" value="ECO:0007669"/>
    <property type="project" value="TreeGrafter"/>
</dbReference>
<evidence type="ECO:0000256" key="5">
    <source>
        <dbReference type="ARBA" id="ARBA00022737"/>
    </source>
</evidence>
<comment type="subcellular location">
    <subcellularLocation>
        <location evidence="1">Cytoplasm</location>
    </subcellularLocation>
</comment>
<dbReference type="Pfam" id="PF08324">
    <property type="entry name" value="PUL"/>
    <property type="match status" value="1"/>
</dbReference>
<evidence type="ECO:0000256" key="3">
    <source>
        <dbReference type="ARBA" id="ARBA00022490"/>
    </source>
</evidence>
<feature type="repeat" description="WD" evidence="6">
    <location>
        <begin position="145"/>
        <end position="176"/>
    </location>
</feature>
<dbReference type="GO" id="GO:0043130">
    <property type="term" value="F:ubiquitin binding"/>
    <property type="evidence" value="ECO:0007669"/>
    <property type="project" value="TreeGrafter"/>
</dbReference>
<protein>
    <submittedName>
        <fullName evidence="9">Phospholipase A-2-activating protein</fullName>
    </submittedName>
</protein>
<dbReference type="InterPro" id="IPR020472">
    <property type="entry name" value="WD40_PAC1"/>
</dbReference>
<dbReference type="PRINTS" id="PR00320">
    <property type="entry name" value="GPROTEINBRPT"/>
</dbReference>
<dbReference type="GO" id="GO:0010992">
    <property type="term" value="P:ubiquitin recycling"/>
    <property type="evidence" value="ECO:0007669"/>
    <property type="project" value="TreeGrafter"/>
</dbReference>
<evidence type="ECO:0000313" key="10">
    <source>
        <dbReference type="Proteomes" id="UP001054945"/>
    </source>
</evidence>
<dbReference type="PROSITE" id="PS51394">
    <property type="entry name" value="PFU"/>
    <property type="match status" value="1"/>
</dbReference>
<evidence type="ECO:0000256" key="2">
    <source>
        <dbReference type="ARBA" id="ARBA00008495"/>
    </source>
</evidence>
<dbReference type="PANTHER" id="PTHR19849">
    <property type="entry name" value="PHOSPHOLIPASE A-2-ACTIVATING PROTEIN"/>
    <property type="match status" value="1"/>
</dbReference>
<dbReference type="PANTHER" id="PTHR19849:SF0">
    <property type="entry name" value="PHOSPHOLIPASE A-2-ACTIVATING PROTEIN"/>
    <property type="match status" value="1"/>
</dbReference>
<dbReference type="Proteomes" id="UP001054945">
    <property type="component" value="Unassembled WGS sequence"/>
</dbReference>
<dbReference type="InterPro" id="IPR015943">
    <property type="entry name" value="WD40/YVTN_repeat-like_dom_sf"/>
</dbReference>
<evidence type="ECO:0000256" key="4">
    <source>
        <dbReference type="ARBA" id="ARBA00022574"/>
    </source>
</evidence>
<dbReference type="InterPro" id="IPR013535">
    <property type="entry name" value="PUL_dom"/>
</dbReference>
<feature type="domain" description="PUL" evidence="8">
    <location>
        <begin position="425"/>
        <end position="675"/>
    </location>
</feature>
<evidence type="ECO:0000256" key="6">
    <source>
        <dbReference type="PROSITE-ProRule" id="PRU00221"/>
    </source>
</evidence>
<feature type="repeat" description="WD" evidence="6">
    <location>
        <begin position="185"/>
        <end position="218"/>
    </location>
</feature>
<dbReference type="Gene3D" id="2.130.10.10">
    <property type="entry name" value="YVTN repeat-like/Quinoprotein amine dehydrogenase"/>
    <property type="match status" value="1"/>
</dbReference>
<evidence type="ECO:0000259" key="8">
    <source>
        <dbReference type="PROSITE" id="PS51396"/>
    </source>
</evidence>
<dbReference type="Gene3D" id="1.25.10.10">
    <property type="entry name" value="Leucine-rich Repeat Variant"/>
    <property type="match status" value="1"/>
</dbReference>
<proteinExistence type="inferred from homology"/>
<dbReference type="Pfam" id="PF09070">
    <property type="entry name" value="PFU"/>
    <property type="match status" value="1"/>
</dbReference>
<dbReference type="InterPro" id="IPR015155">
    <property type="entry name" value="PFU"/>
</dbReference>
<dbReference type="EMBL" id="BPLR01016686">
    <property type="protein sequence ID" value="GIY85756.1"/>
    <property type="molecule type" value="Genomic_DNA"/>
</dbReference>
<dbReference type="PROSITE" id="PS51396">
    <property type="entry name" value="PUL"/>
    <property type="match status" value="1"/>
</dbReference>
<dbReference type="InterPro" id="IPR036322">
    <property type="entry name" value="WD40_repeat_dom_sf"/>
</dbReference>
<gene>
    <name evidence="9" type="primary">Plaa</name>
    <name evidence="9" type="ORF">CEXT_85251</name>
</gene>
<dbReference type="InterPro" id="IPR001680">
    <property type="entry name" value="WD40_rpt"/>
</dbReference>
<feature type="domain" description="PFU" evidence="7">
    <location>
        <begin position="323"/>
        <end position="425"/>
    </location>
</feature>
<dbReference type="InterPro" id="IPR038122">
    <property type="entry name" value="PFU_sf"/>
</dbReference>
<keyword evidence="5" id="KW-0677">Repeat</keyword>
<dbReference type="GO" id="GO:0043161">
    <property type="term" value="P:proteasome-mediated ubiquitin-dependent protein catabolic process"/>
    <property type="evidence" value="ECO:0007669"/>
    <property type="project" value="TreeGrafter"/>
</dbReference>
<evidence type="ECO:0000259" key="7">
    <source>
        <dbReference type="PROSITE" id="PS51394"/>
    </source>
</evidence>
<dbReference type="InterPro" id="IPR011989">
    <property type="entry name" value="ARM-like"/>
</dbReference>
<reference evidence="9 10" key="1">
    <citation type="submission" date="2021-06" db="EMBL/GenBank/DDBJ databases">
        <title>Caerostris extrusa draft genome.</title>
        <authorList>
            <person name="Kono N."/>
            <person name="Arakawa K."/>
        </authorList>
    </citation>
    <scope>NUCLEOTIDE SEQUENCE [LARGE SCALE GENOMIC DNA]</scope>
</reference>
<dbReference type="Gene3D" id="3.10.20.870">
    <property type="entry name" value="PFU (PLAA family ubiquitin binding), C-terminal domain"/>
    <property type="match status" value="1"/>
</dbReference>
<dbReference type="PROSITE" id="PS50294">
    <property type="entry name" value="WD_REPEATS_REGION"/>
    <property type="match status" value="1"/>
</dbReference>
<evidence type="ECO:0000313" key="9">
    <source>
        <dbReference type="EMBL" id="GIY85756.1"/>
    </source>
</evidence>
<evidence type="ECO:0000256" key="1">
    <source>
        <dbReference type="ARBA" id="ARBA00004496"/>
    </source>
</evidence>
<dbReference type="Pfam" id="PF00400">
    <property type="entry name" value="WD40"/>
    <property type="match status" value="5"/>
</dbReference>
<comment type="similarity">
    <text evidence="2">Belongs to the WD repeat PLAP family.</text>
</comment>
<comment type="caution">
    <text evidence="9">The sequence shown here is derived from an EMBL/GenBank/DDBJ whole genome shotgun (WGS) entry which is preliminary data.</text>
</comment>
<sequence length="678" mass="76235">MDPSDQNYYVRQAYKGHSADVRVVKTARFPEGGFITGSRDTLVKLWIPLEGDIYKDEYIFVGAKKFIASICSLPPSAQYPEGLILAGSNDCAIYGFTLSSNEPVLKLMGHSDVVCTLSAGYGLFVSGSWDKTARIWSGQQCTAVLEGHSQTVWAVEVYPVQNIIITGSADHTIRIWRHGSCENILYGHSDCVRGLVITRDLNILSCSNDTTVRLWTIQGICLNVFQGHDNYIYGICLLNNGVDFATCGEDEMVKIWKNGICVQTIEIASKTLWSITCLQNGELVVGCSDGSVCIISKPKGSIDSESVKRIDCSELVDKINFYDWDPIKKKWVRVRTSNTKENSGKMELDLTDQPEKVISHNIKDFEFCVEIDEKLCKLELNRNEDFYDVGRKFIVKQDVDPSYLGEIMSFIVKNCVCRVPPTRNEFFPLEKYYTYLNANIAGLKAKLLEFTNFVSKAQYIPPVKIENLILLTDFPDQVSESQFESLDVSIGWSDEYLFPALDLLRLVVRCKGVGARIGNHPFINHLLQILRSTKLVVNKILVIKIFCNLFDIKEGEDLMIKFQGKICESVKEAVTKADKTQKSTSSLFLNYAVASSKGFPLDIELYCLHIIQILNVIEDSDSLYRICVSIGTVCLSNFSAFTCFNSLNLYDILLKRRKYADAGNTTTVLKLLIEGFHP</sequence>
<dbReference type="SMART" id="SM00320">
    <property type="entry name" value="WD40"/>
    <property type="match status" value="6"/>
</dbReference>
<name>A0AAV4WV44_CAEEX</name>
<dbReference type="PROSITE" id="PS50231">
    <property type="entry name" value="RICIN_B_LECTIN"/>
    <property type="match status" value="1"/>
</dbReference>
<dbReference type="AlphaFoldDB" id="A0AAV4WV44"/>
<dbReference type="SUPFAM" id="SSF50978">
    <property type="entry name" value="WD40 repeat-like"/>
    <property type="match status" value="1"/>
</dbReference>
<dbReference type="PROSITE" id="PS50082">
    <property type="entry name" value="WD_REPEATS_2"/>
    <property type="match status" value="4"/>
</dbReference>
<dbReference type="GO" id="GO:0005737">
    <property type="term" value="C:cytoplasm"/>
    <property type="evidence" value="ECO:0007669"/>
    <property type="project" value="UniProtKB-SubCell"/>
</dbReference>
<accession>A0AAV4WV44</accession>
<keyword evidence="10" id="KW-1185">Reference proteome</keyword>
<keyword evidence="4 6" id="KW-0853">WD repeat</keyword>
<feature type="repeat" description="WD" evidence="6">
    <location>
        <begin position="107"/>
        <end position="137"/>
    </location>
</feature>